<gene>
    <name evidence="2" type="ORF">AQUCO_02400095v1</name>
</gene>
<feature type="compositionally biased region" description="Low complexity" evidence="1">
    <location>
        <begin position="133"/>
        <end position="148"/>
    </location>
</feature>
<evidence type="ECO:0000313" key="2">
    <source>
        <dbReference type="EMBL" id="PIA40788.1"/>
    </source>
</evidence>
<dbReference type="PANTHER" id="PTHR33871">
    <property type="entry name" value="OS05G0503100 PROTEIN-RELATED"/>
    <property type="match status" value="1"/>
</dbReference>
<dbReference type="PANTHER" id="PTHR33871:SF1">
    <property type="entry name" value="OS05G0503100 PROTEIN"/>
    <property type="match status" value="1"/>
</dbReference>
<reference evidence="2 3" key="1">
    <citation type="submission" date="2017-09" db="EMBL/GenBank/DDBJ databases">
        <title>WGS assembly of Aquilegia coerulea Goldsmith.</title>
        <authorList>
            <person name="Hodges S."/>
            <person name="Kramer E."/>
            <person name="Nordborg M."/>
            <person name="Tomkins J."/>
            <person name="Borevitz J."/>
            <person name="Derieg N."/>
            <person name="Yan J."/>
            <person name="Mihaltcheva S."/>
            <person name="Hayes R.D."/>
            <person name="Rokhsar D."/>
        </authorList>
    </citation>
    <scope>NUCLEOTIDE SEQUENCE [LARGE SCALE GENOMIC DNA]</scope>
    <source>
        <strain evidence="3">cv. Goldsmith</strain>
    </source>
</reference>
<dbReference type="OrthoDB" id="1922230at2759"/>
<dbReference type="EMBL" id="KZ305041">
    <property type="protein sequence ID" value="PIA40788.1"/>
    <property type="molecule type" value="Genomic_DNA"/>
</dbReference>
<feature type="compositionally biased region" description="Polar residues" evidence="1">
    <location>
        <begin position="207"/>
        <end position="217"/>
    </location>
</feature>
<dbReference type="InParanoid" id="A0A2G5DB87"/>
<evidence type="ECO:0000313" key="3">
    <source>
        <dbReference type="Proteomes" id="UP000230069"/>
    </source>
</evidence>
<evidence type="ECO:0000256" key="1">
    <source>
        <dbReference type="SAM" id="MobiDB-lite"/>
    </source>
</evidence>
<dbReference type="FunCoup" id="A0A2G5DB87">
    <property type="interactions" value="316"/>
</dbReference>
<sequence>MGCCFSKSHGFNNTPPPLTHRQFTECDPPPPPRFKPPLSPVFEEETVKEVLSETPKPKPIIPIPKSQLKPKTQTLLKIEEEEQVAEEEEEEEEEKQNKIPTTTSVIKPSVSKIEEEEEKKENNATYSEEISEVSEICSLSESISTTTITEKKEDEDGEVIQPPRVQRSPAKVLRKRSIPGDFVGKHERGCKSPARRLNPSPGRRIENNNLEMGQTQTTRRRLSENNNNNSRVMRRDLGERSGRRSRSPATRANSGTTRAGIGRSPSRKAPRSPARVPAITTPETSWKEKEEEETKDANNSTNESIENPLVSLECFIFL</sequence>
<feature type="compositionally biased region" description="Pro residues" evidence="1">
    <location>
        <begin position="27"/>
        <end position="39"/>
    </location>
</feature>
<protein>
    <submittedName>
        <fullName evidence="2">Uncharacterized protein</fullName>
    </submittedName>
</protein>
<accession>A0A2G5DB87</accession>
<organism evidence="2 3">
    <name type="scientific">Aquilegia coerulea</name>
    <name type="common">Rocky mountain columbine</name>
    <dbReference type="NCBI Taxonomy" id="218851"/>
    <lineage>
        <taxon>Eukaryota</taxon>
        <taxon>Viridiplantae</taxon>
        <taxon>Streptophyta</taxon>
        <taxon>Embryophyta</taxon>
        <taxon>Tracheophyta</taxon>
        <taxon>Spermatophyta</taxon>
        <taxon>Magnoliopsida</taxon>
        <taxon>Ranunculales</taxon>
        <taxon>Ranunculaceae</taxon>
        <taxon>Thalictroideae</taxon>
        <taxon>Aquilegia</taxon>
    </lineage>
</organism>
<feature type="compositionally biased region" description="Basic and acidic residues" evidence="1">
    <location>
        <begin position="233"/>
        <end position="242"/>
    </location>
</feature>
<feature type="region of interest" description="Disordered" evidence="1">
    <location>
        <begin position="79"/>
        <end position="306"/>
    </location>
</feature>
<dbReference type="AlphaFoldDB" id="A0A2G5DB87"/>
<feature type="region of interest" description="Disordered" evidence="1">
    <location>
        <begin position="1"/>
        <end position="39"/>
    </location>
</feature>
<feature type="compositionally biased region" description="Acidic residues" evidence="1">
    <location>
        <begin position="79"/>
        <end position="94"/>
    </location>
</feature>
<proteinExistence type="predicted"/>
<name>A0A2G5DB87_AQUCA</name>
<keyword evidence="3" id="KW-1185">Reference proteome</keyword>
<dbReference type="Proteomes" id="UP000230069">
    <property type="component" value="Unassembled WGS sequence"/>
</dbReference>
<feature type="compositionally biased region" description="Polar residues" evidence="1">
    <location>
        <begin position="247"/>
        <end position="257"/>
    </location>
</feature>